<dbReference type="AlphaFoldDB" id="A0AAV4XX28"/>
<dbReference type="EMBL" id="BPLR01018454">
    <property type="protein sequence ID" value="GIY99727.1"/>
    <property type="molecule type" value="Genomic_DNA"/>
</dbReference>
<reference evidence="1 2" key="1">
    <citation type="submission" date="2021-06" db="EMBL/GenBank/DDBJ databases">
        <title>Caerostris extrusa draft genome.</title>
        <authorList>
            <person name="Kono N."/>
            <person name="Arakawa K."/>
        </authorList>
    </citation>
    <scope>NUCLEOTIDE SEQUENCE [LARGE SCALE GENOMIC DNA]</scope>
</reference>
<evidence type="ECO:0000313" key="2">
    <source>
        <dbReference type="Proteomes" id="UP001054945"/>
    </source>
</evidence>
<protein>
    <submittedName>
        <fullName evidence="1">Uncharacterized protein</fullName>
    </submittedName>
</protein>
<organism evidence="1 2">
    <name type="scientific">Caerostris extrusa</name>
    <name type="common">Bark spider</name>
    <name type="synonym">Caerostris bankana</name>
    <dbReference type="NCBI Taxonomy" id="172846"/>
    <lineage>
        <taxon>Eukaryota</taxon>
        <taxon>Metazoa</taxon>
        <taxon>Ecdysozoa</taxon>
        <taxon>Arthropoda</taxon>
        <taxon>Chelicerata</taxon>
        <taxon>Arachnida</taxon>
        <taxon>Araneae</taxon>
        <taxon>Araneomorphae</taxon>
        <taxon>Entelegynae</taxon>
        <taxon>Araneoidea</taxon>
        <taxon>Araneidae</taxon>
        <taxon>Caerostris</taxon>
    </lineage>
</organism>
<gene>
    <name evidence="1" type="ORF">CEXT_722941</name>
</gene>
<sequence length="83" mass="9553">MGRSTACSTLHAGKDDPLRKQDNVELMYLDPEVMLSEVEMNHRFILLPIEFQDVLGFVIFFSFNSSYREEINLSGEMDSDFGQ</sequence>
<accession>A0AAV4XX28</accession>
<name>A0AAV4XX28_CAEEX</name>
<dbReference type="Proteomes" id="UP001054945">
    <property type="component" value="Unassembled WGS sequence"/>
</dbReference>
<keyword evidence="2" id="KW-1185">Reference proteome</keyword>
<proteinExistence type="predicted"/>
<comment type="caution">
    <text evidence="1">The sequence shown here is derived from an EMBL/GenBank/DDBJ whole genome shotgun (WGS) entry which is preliminary data.</text>
</comment>
<evidence type="ECO:0000313" key="1">
    <source>
        <dbReference type="EMBL" id="GIY99727.1"/>
    </source>
</evidence>